<protein>
    <recommendedName>
        <fullName evidence="1">Retropepsin-like aspartic endopeptidase domain-containing protein</fullName>
    </recommendedName>
</protein>
<dbReference type="InterPro" id="IPR008503">
    <property type="entry name" value="Asp_endopeptidase"/>
</dbReference>
<dbReference type="PANTHER" id="PTHR38037">
    <property type="entry name" value="ZN_PROTEASE DOMAIN-CONTAINING PROTEIN"/>
    <property type="match status" value="1"/>
</dbReference>
<dbReference type="OrthoDB" id="9782977at2"/>
<proteinExistence type="predicted"/>
<gene>
    <name evidence="2" type="ordered locus">BMS_2412</name>
</gene>
<reference evidence="3" key="1">
    <citation type="journal article" date="2013" name="ISME J.">
        <title>A small predatory core genome in the divergent marine Bacteriovorax marinus SJ and the terrestrial Bdellovibrio bacteriovorus.</title>
        <authorList>
            <person name="Crossman L.C."/>
            <person name="Chen H."/>
            <person name="Cerdeno-Tarraga A.M."/>
            <person name="Brooks K."/>
            <person name="Quail M.A."/>
            <person name="Pineiro S.A."/>
            <person name="Hobley L."/>
            <person name="Sockett R.E."/>
            <person name="Bentley S.D."/>
            <person name="Parkhill J."/>
            <person name="Williams H.N."/>
            <person name="Stine O.C."/>
        </authorList>
    </citation>
    <scope>NUCLEOTIDE SEQUENCE [LARGE SCALE GENOMIC DNA]</scope>
    <source>
        <strain evidence="3">ATCC BAA-682 / DSM 15412 / SJ</strain>
    </source>
</reference>
<dbReference type="Pfam" id="PF05618">
    <property type="entry name" value="Zn_protease"/>
    <property type="match status" value="1"/>
</dbReference>
<keyword evidence="3" id="KW-1185">Reference proteome</keyword>
<evidence type="ECO:0000259" key="1">
    <source>
        <dbReference type="Pfam" id="PF05618"/>
    </source>
</evidence>
<organism evidence="2 3">
    <name type="scientific">Halobacteriovorax marinus (strain ATCC BAA-682 / DSM 15412 / SJ)</name>
    <name type="common">Bacteriovorax marinus</name>
    <dbReference type="NCBI Taxonomy" id="862908"/>
    <lineage>
        <taxon>Bacteria</taxon>
        <taxon>Pseudomonadati</taxon>
        <taxon>Bdellovibrionota</taxon>
        <taxon>Bacteriovoracia</taxon>
        <taxon>Bacteriovoracales</taxon>
        <taxon>Halobacteriovoraceae</taxon>
        <taxon>Halobacteriovorax</taxon>
    </lineage>
</organism>
<dbReference type="Gene3D" id="2.40.70.10">
    <property type="entry name" value="Acid Proteases"/>
    <property type="match status" value="1"/>
</dbReference>
<sequence>MIKNPMKILGWREYCSLPSLGCKKIKVKVDSGAKTSSLHAYNLKYYKRNNKQYVKFDIHTFENKTPVSIETKARVLEFRKVKSSNGHVEERPVVETEIILLGETWKIELTLTNRDEMGFKMLLGREAIKKRFLINPAKSFLCNKKVKNETSNSLKRKK</sequence>
<dbReference type="HOGENOM" id="CLU_099424_1_1_7"/>
<dbReference type="eggNOG" id="COG4067">
    <property type="taxonomic scope" value="Bacteria"/>
</dbReference>
<dbReference type="RefSeq" id="WP_014244985.1">
    <property type="nucleotide sequence ID" value="NC_016620.1"/>
</dbReference>
<dbReference type="PATRIC" id="fig|862908.3.peg.2298"/>
<dbReference type="AlphaFoldDB" id="E1X4Y2"/>
<accession>E1X4Y2</accession>
<dbReference type="EMBL" id="FQ312005">
    <property type="protein sequence ID" value="CBW27208.1"/>
    <property type="molecule type" value="Genomic_DNA"/>
</dbReference>
<dbReference type="InterPro" id="IPR021109">
    <property type="entry name" value="Peptidase_aspartic_dom_sf"/>
</dbReference>
<evidence type="ECO:0000313" key="3">
    <source>
        <dbReference type="Proteomes" id="UP000008963"/>
    </source>
</evidence>
<dbReference type="Proteomes" id="UP000008963">
    <property type="component" value="Chromosome"/>
</dbReference>
<dbReference type="SUPFAM" id="SSF50630">
    <property type="entry name" value="Acid proteases"/>
    <property type="match status" value="1"/>
</dbReference>
<evidence type="ECO:0000313" key="2">
    <source>
        <dbReference type="EMBL" id="CBW27208.1"/>
    </source>
</evidence>
<dbReference type="STRING" id="862908.BMS_2412"/>
<name>E1X4Y2_HALMS</name>
<dbReference type="PANTHER" id="PTHR38037:SF2">
    <property type="entry name" value="ATP-DEPENDENT ZINC PROTEASE DOMAIN-CONTAINING PROTEIN-RELATED"/>
    <property type="match status" value="1"/>
</dbReference>
<feature type="domain" description="Retropepsin-like aspartic endopeptidase" evidence="1">
    <location>
        <begin position="8"/>
        <end position="144"/>
    </location>
</feature>
<dbReference type="KEGG" id="bmx:BMS_2412"/>